<dbReference type="RefSeq" id="WP_165095748.1">
    <property type="nucleotide sequence ID" value="NZ_CP049056.1"/>
</dbReference>
<gene>
    <name evidence="4" type="ORF">G5B40_04855</name>
</gene>
<keyword evidence="5" id="KW-1185">Reference proteome</keyword>
<reference evidence="4 5" key="1">
    <citation type="submission" date="2020-02" db="EMBL/GenBank/DDBJ databases">
        <title>complete genome sequence of Rhodobacteraceae bacterium.</title>
        <authorList>
            <person name="Park J."/>
            <person name="Kim Y.-S."/>
            <person name="Kim K.-H."/>
        </authorList>
    </citation>
    <scope>NUCLEOTIDE SEQUENCE [LARGE SCALE GENOMIC DNA]</scope>
    <source>
        <strain evidence="4 5">RR4-56</strain>
    </source>
</reference>
<evidence type="ECO:0000259" key="3">
    <source>
        <dbReference type="PROSITE" id="PS51123"/>
    </source>
</evidence>
<dbReference type="EMBL" id="CP049056">
    <property type="protein sequence ID" value="QIE54832.1"/>
    <property type="molecule type" value="Genomic_DNA"/>
</dbReference>
<evidence type="ECO:0000256" key="2">
    <source>
        <dbReference type="SAM" id="SignalP"/>
    </source>
</evidence>
<accession>A0A7L5BTN1</accession>
<keyword evidence="1" id="KW-0472">Membrane</keyword>
<dbReference type="CDD" id="cd07185">
    <property type="entry name" value="OmpA_C-like"/>
    <property type="match status" value="1"/>
</dbReference>
<dbReference type="PROSITE" id="PS51123">
    <property type="entry name" value="OMPA_2"/>
    <property type="match status" value="1"/>
</dbReference>
<dbReference type="AlphaFoldDB" id="A0A7L5BTN1"/>
<feature type="domain" description="OmpA-like" evidence="3">
    <location>
        <begin position="318"/>
        <end position="446"/>
    </location>
</feature>
<protein>
    <submittedName>
        <fullName evidence="4">OmpA family protein</fullName>
    </submittedName>
</protein>
<dbReference type="InterPro" id="IPR006665">
    <property type="entry name" value="OmpA-like"/>
</dbReference>
<organism evidence="4 5">
    <name type="scientific">Pikeienuella piscinae</name>
    <dbReference type="NCBI Taxonomy" id="2748098"/>
    <lineage>
        <taxon>Bacteria</taxon>
        <taxon>Pseudomonadati</taxon>
        <taxon>Pseudomonadota</taxon>
        <taxon>Alphaproteobacteria</taxon>
        <taxon>Rhodobacterales</taxon>
        <taxon>Paracoccaceae</taxon>
        <taxon>Pikeienuella</taxon>
    </lineage>
</organism>
<sequence length="446" mass="48079">MMIRWGGLALALLAGGCGMAPETTLDPWDPAARRAALGVAADDPWCIHMAALRASLDGDGPAPTDAAREAALVDVRAEATTMRNGDPLWPFRKALICEYVQGAAEEREEFDWATAAEFLEAASMAASNPPSENGVSPLVPVFDHLDGGEPESLAPVDLSNPAYCDALETSELALSQQRGGVVDAVSFPGSLRRAPDWFATVQVSYHRWAREQLEGHQIAPGAVDYGGIPYHCHRFHAAQEGSKTFALKDNLIFLLPELDDPEKSGRLVVQDAEGGEIVLDRVLAAAQLDSDGSEGEEVDFFPEDLAAAPRLSGAVERSSSLPPPRVFQIHFDFNRLTPREDDPQIAALLTELAKRDPGEPLRIQLSGHADCVGSSRDNKEVSSARARAVFSDIIRPALIERGFDEAALNDRRRFKLVGLGASAPAVKPGAVCRREEANRRVVVVVQ</sequence>
<evidence type="ECO:0000256" key="1">
    <source>
        <dbReference type="PROSITE-ProRule" id="PRU00473"/>
    </source>
</evidence>
<evidence type="ECO:0000313" key="5">
    <source>
        <dbReference type="Proteomes" id="UP000503336"/>
    </source>
</evidence>
<feature type="chain" id="PRO_5029910098" evidence="2">
    <location>
        <begin position="21"/>
        <end position="446"/>
    </location>
</feature>
<dbReference type="InterPro" id="IPR036737">
    <property type="entry name" value="OmpA-like_sf"/>
</dbReference>
<dbReference type="SUPFAM" id="SSF103088">
    <property type="entry name" value="OmpA-like"/>
    <property type="match status" value="1"/>
</dbReference>
<feature type="signal peptide" evidence="2">
    <location>
        <begin position="1"/>
        <end position="20"/>
    </location>
</feature>
<keyword evidence="2" id="KW-0732">Signal</keyword>
<dbReference type="KEGG" id="hdh:G5B40_04855"/>
<proteinExistence type="predicted"/>
<dbReference type="PROSITE" id="PS51257">
    <property type="entry name" value="PROKAR_LIPOPROTEIN"/>
    <property type="match status" value="1"/>
</dbReference>
<evidence type="ECO:0000313" key="4">
    <source>
        <dbReference type="EMBL" id="QIE54832.1"/>
    </source>
</evidence>
<name>A0A7L5BTN1_9RHOB</name>
<dbReference type="Proteomes" id="UP000503336">
    <property type="component" value="Chromosome"/>
</dbReference>
<dbReference type="GO" id="GO:0016020">
    <property type="term" value="C:membrane"/>
    <property type="evidence" value="ECO:0007669"/>
    <property type="project" value="UniProtKB-UniRule"/>
</dbReference>
<dbReference type="Gene3D" id="3.30.1330.60">
    <property type="entry name" value="OmpA-like domain"/>
    <property type="match status" value="1"/>
</dbReference>